<organism evidence="7 8">
    <name type="scientific">Pyramidobacter porci</name>
    <dbReference type="NCBI Taxonomy" id="2605789"/>
    <lineage>
        <taxon>Bacteria</taxon>
        <taxon>Thermotogati</taxon>
        <taxon>Synergistota</taxon>
        <taxon>Synergistia</taxon>
        <taxon>Synergistales</taxon>
        <taxon>Dethiosulfovibrionaceae</taxon>
        <taxon>Pyramidobacter</taxon>
    </lineage>
</organism>
<evidence type="ECO:0000256" key="5">
    <source>
        <dbReference type="PIRSR" id="PIRSR009393-1"/>
    </source>
</evidence>
<dbReference type="GO" id="GO:0008923">
    <property type="term" value="F:lysine decarboxylase activity"/>
    <property type="evidence" value="ECO:0007669"/>
    <property type="project" value="UniProtKB-EC"/>
</dbReference>
<dbReference type="EC" id="4.1.1.18" evidence="7"/>
<dbReference type="GO" id="GO:0005829">
    <property type="term" value="C:cytosol"/>
    <property type="evidence" value="ECO:0007669"/>
    <property type="project" value="TreeGrafter"/>
</dbReference>
<dbReference type="GO" id="GO:0030170">
    <property type="term" value="F:pyridoxal phosphate binding"/>
    <property type="evidence" value="ECO:0007669"/>
    <property type="project" value="TreeGrafter"/>
</dbReference>
<dbReference type="Pfam" id="PF03711">
    <property type="entry name" value="OKR_DC_1_C"/>
    <property type="match status" value="1"/>
</dbReference>
<evidence type="ECO:0000256" key="3">
    <source>
        <dbReference type="ARBA" id="ARBA00022898"/>
    </source>
</evidence>
<dbReference type="GO" id="GO:0006527">
    <property type="term" value="P:L-arginine catabolic process"/>
    <property type="evidence" value="ECO:0007669"/>
    <property type="project" value="TreeGrafter"/>
</dbReference>
<evidence type="ECO:0000256" key="4">
    <source>
        <dbReference type="ARBA" id="ARBA00023239"/>
    </source>
</evidence>
<dbReference type="Pfam" id="PF01276">
    <property type="entry name" value="OKR_DC_1"/>
    <property type="match status" value="1"/>
</dbReference>
<dbReference type="EMBL" id="VUNH01000002">
    <property type="protein sequence ID" value="MST54957.1"/>
    <property type="molecule type" value="Genomic_DNA"/>
</dbReference>
<evidence type="ECO:0000313" key="8">
    <source>
        <dbReference type="Proteomes" id="UP000473699"/>
    </source>
</evidence>
<accession>A0A6L5YBP5</accession>
<evidence type="ECO:0000259" key="6">
    <source>
        <dbReference type="PROSITE" id="PS00703"/>
    </source>
</evidence>
<dbReference type="InterPro" id="IPR005308">
    <property type="entry name" value="OKR_de-COase_N"/>
</dbReference>
<dbReference type="InterPro" id="IPR000310">
    <property type="entry name" value="Orn/Lys/Arg_deCO2ase_major_dom"/>
</dbReference>
<proteinExistence type="inferred from homology"/>
<dbReference type="GO" id="GO:0008792">
    <property type="term" value="F:arginine decarboxylase activity"/>
    <property type="evidence" value="ECO:0007669"/>
    <property type="project" value="TreeGrafter"/>
</dbReference>
<dbReference type="Gene3D" id="3.40.640.10">
    <property type="entry name" value="Type I PLP-dependent aspartate aminotransferase-like (Major domain)"/>
    <property type="match status" value="1"/>
</dbReference>
<dbReference type="Gene3D" id="3.40.50.2300">
    <property type="match status" value="1"/>
</dbReference>
<dbReference type="PROSITE" id="PS00703">
    <property type="entry name" value="OKR_DC_1"/>
    <property type="match status" value="1"/>
</dbReference>
<dbReference type="PANTHER" id="PTHR45229:SF3">
    <property type="entry name" value="BIODEGRADATIVE ARGININE DECARBOXYLASE"/>
    <property type="match status" value="1"/>
</dbReference>
<gene>
    <name evidence="7" type="primary">ldcC</name>
    <name evidence="7" type="ORF">FYJ74_02680</name>
</gene>
<dbReference type="Gene3D" id="3.90.100.10">
    <property type="entry name" value="Orn/Lys/Arg decarboxylase, C-terminal domain"/>
    <property type="match status" value="1"/>
</dbReference>
<comment type="similarity">
    <text evidence="1">Belongs to the Orn/Lys/Arg decarboxylase class-I family.</text>
</comment>
<feature type="domain" description="Orn/Lys/Arg decarboxylases family 1 pyridoxal-P attachment site" evidence="6">
    <location>
        <begin position="364"/>
        <end position="378"/>
    </location>
</feature>
<dbReference type="Gene3D" id="3.90.1150.10">
    <property type="entry name" value="Aspartate Aminotransferase, domain 1"/>
    <property type="match status" value="1"/>
</dbReference>
<dbReference type="PIRSF" id="PIRSF009393">
    <property type="entry name" value="Orn_decarb"/>
    <property type="match status" value="1"/>
</dbReference>
<evidence type="ECO:0000256" key="1">
    <source>
        <dbReference type="ARBA" id="ARBA00010671"/>
    </source>
</evidence>
<dbReference type="InterPro" id="IPR015422">
    <property type="entry name" value="PyrdxlP-dep_Trfase_small"/>
</dbReference>
<dbReference type="PANTHER" id="PTHR45229">
    <property type="entry name" value="CONSTITUTIVE ORNITHINE DECARBOXYLASE"/>
    <property type="match status" value="1"/>
</dbReference>
<keyword evidence="4 7" id="KW-0456">Lyase</keyword>
<keyword evidence="8" id="KW-1185">Reference proteome</keyword>
<sequence>MNVLLLLDRASDSIFDSREAVELFEELENKGYRLQRPELHGSLVDMLEQRPEAAGAIIDWDTMGGELYASMEELNERLPFFALTSPAAAEELQPPDKDKLTLAFVPLPCRNAERAAAKIDRAVRRYFELLLPPFTRALFKFADAKKNTFCTTGHLLGSAFRHHAMGWAYYKFYGANIFRADTSVSVPDMGSLLEHTGVHKDAEELIARAFNADRSYIVTNGTSTANKIVGMYCVSQGDTVLIDRNCHKSMTHLLMMCDVVPIYLLPTRNAYGMIGGIPADEFTSEAIHYKLSQRDDATWPTYAVISDSTYDGLLYDCSWIKANLPVKKIHFDSAWSPYAPFNLIYENKFGMCGESTAGKTIFETQSAHKMLASFAQASYVHVKGEYDESVLDEVYMMHTTTSANYPIVASAETGAAMMTGNQGRRLLQNSIDRAMTFRRELARLHDESGSWFFKCWQPDDISETKCWPISRGERWHGFLGADEDFNYLDPIRVSVLTPGMDPTGQLMEEGIPAAVVSRYLNNHGVVTEKTGPYHMLFLFALGVDETRTKALLRALQDFKRDYDNDVPIREAMPDLFKLDPVFYMNMSLQQLTRGLHRVMRKRDLPKLMYHAYDDLPEMEYTPYQAFQKNLRGETHEVPLAELLGQVSADMILPYPPGVPLVMPGEKVTEKSAAVLDYLNMLCETGELFPGFDTEIHGAYRRKDGYYVKVLDEE</sequence>
<keyword evidence="3 5" id="KW-0663">Pyridoxal phosphate</keyword>
<name>A0A6L5YBP5_9BACT</name>
<dbReference type="RefSeq" id="WP_154528065.1">
    <property type="nucleotide sequence ID" value="NZ_JAXDZJ010000097.1"/>
</dbReference>
<evidence type="ECO:0000313" key="7">
    <source>
        <dbReference type="EMBL" id="MST54957.1"/>
    </source>
</evidence>
<dbReference type="InterPro" id="IPR036633">
    <property type="entry name" value="Prn/Lys/Arg_de-COase_C_sf"/>
</dbReference>
<keyword evidence="2" id="KW-0210">Decarboxylase</keyword>
<dbReference type="SUPFAM" id="SSF55904">
    <property type="entry name" value="Ornithine decarboxylase C-terminal domain"/>
    <property type="match status" value="1"/>
</dbReference>
<dbReference type="InterPro" id="IPR011193">
    <property type="entry name" value="Orn/lys/arg_de-COase"/>
</dbReference>
<dbReference type="NCBIfam" id="NF011928">
    <property type="entry name" value="PRK15399.1"/>
    <property type="match status" value="1"/>
</dbReference>
<dbReference type="Proteomes" id="UP000473699">
    <property type="component" value="Unassembled WGS sequence"/>
</dbReference>
<dbReference type="InterPro" id="IPR015424">
    <property type="entry name" value="PyrdxlP-dep_Trfase"/>
</dbReference>
<dbReference type="AlphaFoldDB" id="A0A6L5YBP5"/>
<dbReference type="InterPro" id="IPR008286">
    <property type="entry name" value="Prn/Lys/Arg_de-COase_C"/>
</dbReference>
<dbReference type="SUPFAM" id="SSF53383">
    <property type="entry name" value="PLP-dependent transferases"/>
    <property type="match status" value="1"/>
</dbReference>
<protein>
    <submittedName>
        <fullName evidence="7">Lysine decarboxylase LdcC</fullName>
        <ecNumber evidence="7">4.1.1.18</ecNumber>
    </submittedName>
</protein>
<dbReference type="InterPro" id="IPR015421">
    <property type="entry name" value="PyrdxlP-dep_Trfase_major"/>
</dbReference>
<comment type="caution">
    <text evidence="7">The sequence shown here is derived from an EMBL/GenBank/DDBJ whole genome shotgun (WGS) entry which is preliminary data.</text>
</comment>
<reference evidence="7 8" key="1">
    <citation type="submission" date="2019-08" db="EMBL/GenBank/DDBJ databases">
        <title>In-depth cultivation of the pig gut microbiome towards novel bacterial diversity and tailored functional studies.</title>
        <authorList>
            <person name="Wylensek D."/>
            <person name="Hitch T.C.A."/>
            <person name="Clavel T."/>
        </authorList>
    </citation>
    <scope>NUCLEOTIDE SEQUENCE [LARGE SCALE GENOMIC DNA]</scope>
    <source>
        <strain evidence="7 8">SM-530-WT-4B</strain>
    </source>
</reference>
<dbReference type="Pfam" id="PF03709">
    <property type="entry name" value="OKR_DC_1_N"/>
    <property type="match status" value="1"/>
</dbReference>
<feature type="modified residue" description="N6-(pyridoxal phosphate)lysine" evidence="5">
    <location>
        <position position="369"/>
    </location>
</feature>
<evidence type="ECO:0000256" key="2">
    <source>
        <dbReference type="ARBA" id="ARBA00022793"/>
    </source>
</evidence>